<reference evidence="5" key="1">
    <citation type="journal article" date="2019" name="Int. J. Syst. Evol. Microbiol.">
        <title>The Global Catalogue of Microorganisms (GCM) 10K type strain sequencing project: providing services to taxonomists for standard genome sequencing and annotation.</title>
        <authorList>
            <consortium name="The Broad Institute Genomics Platform"/>
            <consortium name="The Broad Institute Genome Sequencing Center for Infectious Disease"/>
            <person name="Wu L."/>
            <person name="Ma J."/>
        </authorList>
    </citation>
    <scope>NUCLEOTIDE SEQUENCE [LARGE SCALE GENOMIC DNA]</scope>
    <source>
        <strain evidence="5">CGMCC 1.15809</strain>
    </source>
</reference>
<comment type="caution">
    <text evidence="4">The sequence shown here is derived from an EMBL/GenBank/DDBJ whole genome shotgun (WGS) entry which is preliminary data.</text>
</comment>
<dbReference type="Gene3D" id="3.40.50.970">
    <property type="match status" value="2"/>
</dbReference>
<feature type="domain" description="Thiamine pyrophosphate enzyme N-terminal TPP-binding" evidence="3">
    <location>
        <begin position="14"/>
        <end position="105"/>
    </location>
</feature>
<dbReference type="EMBL" id="JBHSPW010000013">
    <property type="protein sequence ID" value="MFC5896162.1"/>
    <property type="molecule type" value="Genomic_DNA"/>
</dbReference>
<evidence type="ECO:0000313" key="4">
    <source>
        <dbReference type="EMBL" id="MFC5896162.1"/>
    </source>
</evidence>
<dbReference type="InterPro" id="IPR029061">
    <property type="entry name" value="THDP-binding"/>
</dbReference>
<comment type="similarity">
    <text evidence="1">Belongs to the TPP enzyme family.</text>
</comment>
<name>A0ABW1FNZ3_9ACTN</name>
<dbReference type="Pfam" id="PF02776">
    <property type="entry name" value="TPP_enzyme_N"/>
    <property type="match status" value="1"/>
</dbReference>
<gene>
    <name evidence="4" type="ORF">ACFP3M_25535</name>
</gene>
<dbReference type="SUPFAM" id="SSF52518">
    <property type="entry name" value="Thiamin diphosphate-binding fold (THDP-binding)"/>
    <property type="match status" value="2"/>
</dbReference>
<dbReference type="PANTHER" id="PTHR18968:SF13">
    <property type="entry name" value="ACETOLACTATE SYNTHASE CATALYTIC SUBUNIT, MITOCHONDRIAL"/>
    <property type="match status" value="1"/>
</dbReference>
<dbReference type="CDD" id="cd07035">
    <property type="entry name" value="TPP_PYR_POX_like"/>
    <property type="match status" value="1"/>
</dbReference>
<evidence type="ECO:0000259" key="3">
    <source>
        <dbReference type="Pfam" id="PF02776"/>
    </source>
</evidence>
<feature type="compositionally biased region" description="Pro residues" evidence="2">
    <location>
        <begin position="176"/>
        <end position="198"/>
    </location>
</feature>
<keyword evidence="5" id="KW-1185">Reference proteome</keyword>
<evidence type="ECO:0000313" key="5">
    <source>
        <dbReference type="Proteomes" id="UP001596241"/>
    </source>
</evidence>
<accession>A0ABW1FNZ3</accession>
<dbReference type="RefSeq" id="WP_345085787.1">
    <property type="nucleotide sequence ID" value="NZ_BAAAWG010000009.1"/>
</dbReference>
<organism evidence="4 5">
    <name type="scientific">Streptomyces ramulosus</name>
    <dbReference type="NCBI Taxonomy" id="47762"/>
    <lineage>
        <taxon>Bacteria</taxon>
        <taxon>Bacillati</taxon>
        <taxon>Actinomycetota</taxon>
        <taxon>Actinomycetes</taxon>
        <taxon>Kitasatosporales</taxon>
        <taxon>Streptomycetaceae</taxon>
        <taxon>Streptomyces</taxon>
    </lineage>
</organism>
<evidence type="ECO:0000256" key="2">
    <source>
        <dbReference type="SAM" id="MobiDB-lite"/>
    </source>
</evidence>
<evidence type="ECO:0000256" key="1">
    <source>
        <dbReference type="ARBA" id="ARBA00007812"/>
    </source>
</evidence>
<dbReference type="Proteomes" id="UP001596241">
    <property type="component" value="Unassembled WGS sequence"/>
</dbReference>
<proteinExistence type="inferred from homology"/>
<dbReference type="InterPro" id="IPR012001">
    <property type="entry name" value="Thiamin_PyroP_enz_TPP-bd_dom"/>
</dbReference>
<sequence length="377" mass="37240">MGGAPRRVPALGGVVRALHGAGCDTVFGCPGDALDPLYAALDAAGIARLAVRHAESAPHMAIGWSRVRGRAALAAVPGDAGAARVLPALAVALADAVPLVCVVGTGTPAGPSGAPDPVRLARPLVKWAVRVEQPARLAWAFREALWTAREGSAGPVLIELPAAVATATVPAGGPGDLPPAPPGPARPPAPPAEPPPAAHPEIAGWLAGGAETYLVGADAAAYAAAGGGRLRAVATAAGPPGWEIPTAIGVRTALDAAEPAGADGAEVVVLLDDPHGFPALAGELALAAHRGVPLVLLMPPGRAGLRPGPGADGSTEDASLTDQVKLVAAYGCAGRTADGPKELRSALAWARKEAVSTRRPVLVRAGYAAAAPRTAPG</sequence>
<feature type="region of interest" description="Disordered" evidence="2">
    <location>
        <begin position="169"/>
        <end position="200"/>
    </location>
</feature>
<dbReference type="PANTHER" id="PTHR18968">
    <property type="entry name" value="THIAMINE PYROPHOSPHATE ENZYMES"/>
    <property type="match status" value="1"/>
</dbReference>
<dbReference type="InterPro" id="IPR045229">
    <property type="entry name" value="TPP_enz"/>
</dbReference>
<protein>
    <submittedName>
        <fullName evidence="4">Thiamine pyrophosphate-binding protein</fullName>
    </submittedName>
</protein>